<gene>
    <name evidence="3" type="ORF">FIV34_12670</name>
</gene>
<dbReference type="PANTHER" id="PTHR42996">
    <property type="entry name" value="PHOSPHATE-BINDING PROTEIN PSTS"/>
    <property type="match status" value="1"/>
</dbReference>
<dbReference type="OrthoDB" id="9801510at2"/>
<dbReference type="Proteomes" id="UP000316093">
    <property type="component" value="Chromosome"/>
</dbReference>
<dbReference type="Pfam" id="PF12849">
    <property type="entry name" value="PBP_like_2"/>
    <property type="match status" value="1"/>
</dbReference>
<dbReference type="PANTHER" id="PTHR42996:SF1">
    <property type="entry name" value="PHOSPHATE-BINDING PROTEIN PSTS"/>
    <property type="match status" value="1"/>
</dbReference>
<accession>A0A4Y5Z4Z1</accession>
<dbReference type="SUPFAM" id="SSF53850">
    <property type="entry name" value="Periplasmic binding protein-like II"/>
    <property type="match status" value="1"/>
</dbReference>
<keyword evidence="4" id="KW-1185">Reference proteome</keyword>
<name>A0A4Y5Z4Z1_9GAMM</name>
<reference evidence="3 4" key="1">
    <citation type="submission" date="2019-06" db="EMBL/GenBank/DDBJ databases">
        <title>A complete genome sequence for Luteibacter pinisoli MAH-14.</title>
        <authorList>
            <person name="Baltrus D.A."/>
        </authorList>
    </citation>
    <scope>NUCLEOTIDE SEQUENCE [LARGE SCALE GENOMIC DNA]</scope>
    <source>
        <strain evidence="3 4">MAH-14</strain>
    </source>
</reference>
<dbReference type="InterPro" id="IPR024370">
    <property type="entry name" value="PBP_domain"/>
</dbReference>
<evidence type="ECO:0000313" key="4">
    <source>
        <dbReference type="Proteomes" id="UP000316093"/>
    </source>
</evidence>
<evidence type="ECO:0000313" key="3">
    <source>
        <dbReference type="EMBL" id="QDE40006.1"/>
    </source>
</evidence>
<feature type="domain" description="PBP" evidence="2">
    <location>
        <begin position="87"/>
        <end position="369"/>
    </location>
</feature>
<dbReference type="EMBL" id="CP041046">
    <property type="protein sequence ID" value="QDE40006.1"/>
    <property type="molecule type" value="Genomic_DNA"/>
</dbReference>
<comment type="similarity">
    <text evidence="1">Belongs to the PstS family.</text>
</comment>
<evidence type="ECO:0000259" key="2">
    <source>
        <dbReference type="Pfam" id="PF12849"/>
    </source>
</evidence>
<evidence type="ECO:0000256" key="1">
    <source>
        <dbReference type="ARBA" id="ARBA00008725"/>
    </source>
</evidence>
<organism evidence="3 4">
    <name type="scientific">Luteibacter pinisoli</name>
    <dbReference type="NCBI Taxonomy" id="2589080"/>
    <lineage>
        <taxon>Bacteria</taxon>
        <taxon>Pseudomonadati</taxon>
        <taxon>Pseudomonadota</taxon>
        <taxon>Gammaproteobacteria</taxon>
        <taxon>Lysobacterales</taxon>
        <taxon>Rhodanobacteraceae</taxon>
        <taxon>Luteibacter</taxon>
    </lineage>
</organism>
<dbReference type="KEGG" id="lpy:FIV34_12670"/>
<proteinExistence type="inferred from homology"/>
<sequence length="483" mass="48645">MFADTATPCSRHRTSRCFTGPHLGGFYARGYTMRHASGNTRMKFIAGAVLLCLASAGAHAATVVAGGATLPAVGYAGFGTSSRLMTPSATSYLGVYSAAHSSVSISYCQTGSGAGKNVLANFNGNNVAIACVVPSPSTNPVGFGGTGLTQPHFVGSDSPLSTGDYNNYQNGRTDTGHQPVQVPAVSGAISIAYNQPNITALKLNEDQLCRIFSGDIKTWNDSRLTSAITLKSGTTVPTTGINVVYRADGSGTSFSLSNHLTAKCGTASVVDPTGANGFHANGAAPNFKTDQAFATAAAAYIANYSSSTAASGNQGVVDAVVGTTGTIGYAEAANSVNSGAQIASLKNDVDSSQTSPATYGGTKLPVATTDDMVISATLGAGGRALLTGLPSTPVVAGCVKVVDPAKYATPAAGYPIVAVSYLLGNRTGNGTQLANVKGILLGVYDATPTTGLQAKTKTIGTNTGLSFLSVSPAISSLDTCVVN</sequence>
<dbReference type="AlphaFoldDB" id="A0A4Y5Z4Z1"/>
<dbReference type="Gene3D" id="3.40.190.10">
    <property type="entry name" value="Periplasmic binding protein-like II"/>
    <property type="match status" value="2"/>
</dbReference>
<protein>
    <recommendedName>
        <fullName evidence="2">PBP domain-containing protein</fullName>
    </recommendedName>
</protein>
<dbReference type="InterPro" id="IPR050962">
    <property type="entry name" value="Phosphate-bind_PstS"/>
</dbReference>